<dbReference type="InterPro" id="IPR003594">
    <property type="entry name" value="HATPase_dom"/>
</dbReference>
<feature type="domain" description="PAS" evidence="21">
    <location>
        <begin position="400"/>
        <end position="470"/>
    </location>
</feature>
<gene>
    <name evidence="23" type="ORF">CLPU_10c01270</name>
</gene>
<sequence>MANYIINKIRKYKFKVIIFSLAILLVPSTAFSEKKDKNQKVVLQLRWNHQFQFAGYYAAKWLGYYEKEGLDVEIRSAHGDNGNLTLAPEEVASGRADFGIGSSDILLAQDKGADLCVVASLFQRSPVKYYAKSELPYESIVDFTKLKVARREKDLLDIELQAMLISEGIDPKILPLINKETEFTVEDLEPGKYDIIPGHVGGTIEFYAKKRGIKLKTIKPIDYGIDFYGDSLFTTRSLAVQNPELVESFRRASMKGWAYALEHPDYIIDRMGKELSNSEHKSKKDFIEYNKFQIEKIKELTLYPVVELGNINPYRWETMNEVMGKLNFVTNKIDRDKFIFNYQKVLNSKYKRMERASILFLILSFFLYIIIFLFNLSSKNKMLQNQIIERKQAENRIRKGKQRYEAIFNSAIVGIIVTSKTNEIIQVNQKWCDMIGYTQEELIGRNIKDIISEDGNEKPNELINKLNTGKINNYEVEQKYIKKNGEALWGRLIMTTIFDQDNETKVYLNMVSDITNRKIEQEAVKRSEKRFRRIINEVASEISQTDNIAELFNKENLDKLKYTEDDKNKVSLKLEKINLELEKMFKKELDENKRKEALIIHQAKLAAMGEMIGNIAHQWRQPLNSLGLIISNIEDSYMYNDLSNEYLHSSVQTSKKLISQMSNTIDDFRDFLKPKNKKEEFCLYECIVSVLELFEENLRFNNIKVIFENIVMENAFGYENQYSQAIFNIISNSIDALASTGRPDKKIVISIYLEDDKIVSEFTDNGGGIKEEIADRIFNPYFTTKKEKQGTGLGLYITKTIIENNMGGKVEWKNQEEGVSMKVSLPKDGGKKNL</sequence>
<keyword evidence="18" id="KW-1133">Transmembrane helix</keyword>
<evidence type="ECO:0000259" key="21">
    <source>
        <dbReference type="PROSITE" id="PS50112"/>
    </source>
</evidence>
<dbReference type="SUPFAM" id="SSF53850">
    <property type="entry name" value="Periplasmic binding protein-like II"/>
    <property type="match status" value="1"/>
</dbReference>
<comment type="caution">
    <text evidence="23">The sequence shown here is derived from an EMBL/GenBank/DDBJ whole genome shotgun (WGS) entry which is preliminary data.</text>
</comment>
<keyword evidence="13" id="KW-0408">Iron</keyword>
<evidence type="ECO:0000256" key="4">
    <source>
        <dbReference type="ARBA" id="ARBA00009406"/>
    </source>
</evidence>
<feature type="domain" description="Histidine kinase" evidence="20">
    <location>
        <begin position="614"/>
        <end position="829"/>
    </location>
</feature>
<dbReference type="Gene3D" id="3.30.450.20">
    <property type="entry name" value="PAS domain"/>
    <property type="match status" value="1"/>
</dbReference>
<keyword evidence="14" id="KW-0902">Two-component regulatory system</keyword>
<dbReference type="InterPro" id="IPR036890">
    <property type="entry name" value="HATPase_C_sf"/>
</dbReference>
<keyword evidence="19" id="KW-0732">Signal</keyword>
<organism evidence="23 24">
    <name type="scientific">Gottschalkia purinilytica</name>
    <name type="common">Clostridium purinilyticum</name>
    <dbReference type="NCBI Taxonomy" id="1503"/>
    <lineage>
        <taxon>Bacteria</taxon>
        <taxon>Bacillati</taxon>
        <taxon>Bacillota</taxon>
        <taxon>Tissierellia</taxon>
        <taxon>Tissierellales</taxon>
        <taxon>Gottschalkiaceae</taxon>
        <taxon>Gottschalkia</taxon>
    </lineage>
</organism>
<accession>A0A0L0W9F8</accession>
<evidence type="ECO:0000256" key="15">
    <source>
        <dbReference type="ARBA" id="ARBA00033171"/>
    </source>
</evidence>
<dbReference type="InterPro" id="IPR003661">
    <property type="entry name" value="HisK_dim/P_dom"/>
</dbReference>
<feature type="chain" id="PRO_5005551174" description="histidine kinase" evidence="19">
    <location>
        <begin position="33"/>
        <end position="834"/>
    </location>
</feature>
<reference evidence="24" key="1">
    <citation type="submission" date="2015-07" db="EMBL/GenBank/DDBJ databases">
        <title>Draft genome sequence of the purine-degrading Gottschalkia purinilyticum DSM 1384 (formerly Clostridium purinilyticum).</title>
        <authorList>
            <person name="Poehlein A."/>
            <person name="Schiel-Bengelsdorf B."/>
            <person name="Bengelsdorf F.R."/>
            <person name="Daniel R."/>
            <person name="Duerre P."/>
        </authorList>
    </citation>
    <scope>NUCLEOTIDE SEQUENCE [LARGE SCALE GENOMIC DNA]</scope>
    <source>
        <strain evidence="24">DSM 1384</strain>
    </source>
</reference>
<evidence type="ECO:0000256" key="14">
    <source>
        <dbReference type="ARBA" id="ARBA00023012"/>
    </source>
</evidence>
<dbReference type="PATRIC" id="fig|1503.3.peg.129"/>
<evidence type="ECO:0000259" key="22">
    <source>
        <dbReference type="PROSITE" id="PS50113"/>
    </source>
</evidence>
<evidence type="ECO:0000256" key="8">
    <source>
        <dbReference type="ARBA" id="ARBA00022679"/>
    </source>
</evidence>
<comment type="catalytic activity">
    <reaction evidence="1">
        <text>ATP + protein L-histidine = ADP + protein N-phospho-L-histidine.</text>
        <dbReference type="EC" id="2.7.13.3"/>
    </reaction>
</comment>
<keyword evidence="18" id="KW-0472">Membrane</keyword>
<dbReference type="InterPro" id="IPR036097">
    <property type="entry name" value="HisK_dim/P_sf"/>
</dbReference>
<dbReference type="Proteomes" id="UP000037267">
    <property type="component" value="Unassembled WGS sequence"/>
</dbReference>
<evidence type="ECO:0000256" key="2">
    <source>
        <dbReference type="ARBA" id="ARBA00003469"/>
    </source>
</evidence>
<dbReference type="GO" id="GO:0009228">
    <property type="term" value="P:thiamine biosynthetic process"/>
    <property type="evidence" value="ECO:0007669"/>
    <property type="project" value="UniProtKB-KW"/>
</dbReference>
<evidence type="ECO:0000256" key="6">
    <source>
        <dbReference type="ARBA" id="ARBA00012438"/>
    </source>
</evidence>
<dbReference type="InterPro" id="IPR035965">
    <property type="entry name" value="PAS-like_dom_sf"/>
</dbReference>
<dbReference type="PROSITE" id="PS50109">
    <property type="entry name" value="HIS_KIN"/>
    <property type="match status" value="1"/>
</dbReference>
<dbReference type="InterPro" id="IPR001610">
    <property type="entry name" value="PAC"/>
</dbReference>
<evidence type="ECO:0000256" key="19">
    <source>
        <dbReference type="SAM" id="SignalP"/>
    </source>
</evidence>
<dbReference type="SMART" id="SM00388">
    <property type="entry name" value="HisKA"/>
    <property type="match status" value="1"/>
</dbReference>
<keyword evidence="17" id="KW-0175">Coiled coil</keyword>
<dbReference type="InterPro" id="IPR000014">
    <property type="entry name" value="PAS"/>
</dbReference>
<keyword evidence="8" id="KW-0808">Transferase</keyword>
<dbReference type="PANTHER" id="PTHR31528:SF1">
    <property type="entry name" value="4-AMINO-5-HYDROXYMETHYL-2-METHYLPYRIMIDINE PHOSPHATE SYNTHASE THI11-RELATED"/>
    <property type="match status" value="1"/>
</dbReference>
<evidence type="ECO:0000256" key="5">
    <source>
        <dbReference type="ARBA" id="ARBA00011738"/>
    </source>
</evidence>
<keyword evidence="9" id="KW-0479">Metal-binding</keyword>
<dbReference type="InterPro" id="IPR004358">
    <property type="entry name" value="Sig_transdc_His_kin-like_C"/>
</dbReference>
<dbReference type="GO" id="GO:0000155">
    <property type="term" value="F:phosphorelay sensor kinase activity"/>
    <property type="evidence" value="ECO:0007669"/>
    <property type="project" value="InterPro"/>
</dbReference>
<evidence type="ECO:0000256" key="3">
    <source>
        <dbReference type="ARBA" id="ARBA00004948"/>
    </source>
</evidence>
<dbReference type="InterPro" id="IPR005467">
    <property type="entry name" value="His_kinase_dom"/>
</dbReference>
<dbReference type="SMART" id="SM00086">
    <property type="entry name" value="PAC"/>
    <property type="match status" value="1"/>
</dbReference>
<keyword evidence="24" id="KW-1185">Reference proteome</keyword>
<dbReference type="SUPFAM" id="SSF55874">
    <property type="entry name" value="ATPase domain of HSP90 chaperone/DNA topoisomerase II/histidine kinase"/>
    <property type="match status" value="1"/>
</dbReference>
<evidence type="ECO:0000256" key="13">
    <source>
        <dbReference type="ARBA" id="ARBA00023004"/>
    </source>
</evidence>
<protein>
    <recommendedName>
        <fullName evidence="6">histidine kinase</fullName>
        <ecNumber evidence="6">2.7.13.3</ecNumber>
    </recommendedName>
    <alternativeName>
        <fullName evidence="15">Thiamine pyrimidine synthase</fullName>
    </alternativeName>
</protein>
<dbReference type="Gene3D" id="3.30.565.10">
    <property type="entry name" value="Histidine kinase-like ATPase, C-terminal domain"/>
    <property type="match status" value="1"/>
</dbReference>
<comment type="catalytic activity">
    <reaction evidence="16">
        <text>N(6)-(pyridoxal phosphate)-L-lysyl-[4-amino-5-hydroxymethyl-2-methylpyrimidine phosphate synthase] + L-histidyl-[4-amino-5-hydroxymethyl-2-methylpyrimidine phosphate synthase] + 2 Fe(3+) + 4 H2O = L-lysyl-[4-amino-5-hydroxymethyl-2-methylpyrimidine phosphate synthase] + (2S)-2-amino-5-hydroxy-4-oxopentanoyl-[4-amino-5-hydroxymethyl-2-methylpyrimidine phosphate synthase] + 4-amino-2-methyl-5-(phosphooxymethyl)pyrimidine + 3-oxopropanoate + 2 Fe(2+) + 2 H(+)</text>
        <dbReference type="Rhea" id="RHEA:65756"/>
        <dbReference type="Rhea" id="RHEA-COMP:16892"/>
        <dbReference type="Rhea" id="RHEA-COMP:16893"/>
        <dbReference type="Rhea" id="RHEA-COMP:16894"/>
        <dbReference type="Rhea" id="RHEA-COMP:16895"/>
        <dbReference type="ChEBI" id="CHEBI:15377"/>
        <dbReference type="ChEBI" id="CHEBI:15378"/>
        <dbReference type="ChEBI" id="CHEBI:29033"/>
        <dbReference type="ChEBI" id="CHEBI:29034"/>
        <dbReference type="ChEBI" id="CHEBI:29969"/>
        <dbReference type="ChEBI" id="CHEBI:29979"/>
        <dbReference type="ChEBI" id="CHEBI:33190"/>
        <dbReference type="ChEBI" id="CHEBI:58354"/>
        <dbReference type="ChEBI" id="CHEBI:143915"/>
        <dbReference type="ChEBI" id="CHEBI:157692"/>
    </reaction>
    <physiologicalReaction direction="left-to-right" evidence="16">
        <dbReference type="Rhea" id="RHEA:65757"/>
    </physiologicalReaction>
</comment>
<dbReference type="SMART" id="SM00091">
    <property type="entry name" value="PAS"/>
    <property type="match status" value="1"/>
</dbReference>
<dbReference type="STRING" id="1503.CLPU_10c01270"/>
<dbReference type="CDD" id="cd00082">
    <property type="entry name" value="HisKA"/>
    <property type="match status" value="1"/>
</dbReference>
<dbReference type="SUPFAM" id="SSF47384">
    <property type="entry name" value="Homodimeric domain of signal transducing histidine kinase"/>
    <property type="match status" value="1"/>
</dbReference>
<keyword evidence="10 23" id="KW-0418">Kinase</keyword>
<feature type="transmembrane region" description="Helical" evidence="18">
    <location>
        <begin position="356"/>
        <end position="376"/>
    </location>
</feature>
<keyword evidence="7" id="KW-0597">Phosphoprotein</keyword>
<dbReference type="EMBL" id="LGSS01000010">
    <property type="protein sequence ID" value="KNF08072.1"/>
    <property type="molecule type" value="Genomic_DNA"/>
</dbReference>
<dbReference type="InterPro" id="IPR015168">
    <property type="entry name" value="SsuA/THI5"/>
</dbReference>
<evidence type="ECO:0000256" key="9">
    <source>
        <dbReference type="ARBA" id="ARBA00022723"/>
    </source>
</evidence>
<dbReference type="SUPFAM" id="SSF55785">
    <property type="entry name" value="PYP-like sensor domain (PAS domain)"/>
    <property type="match status" value="1"/>
</dbReference>
<dbReference type="SMART" id="SM00387">
    <property type="entry name" value="HATPase_c"/>
    <property type="match status" value="1"/>
</dbReference>
<feature type="domain" description="PAC" evidence="22">
    <location>
        <begin position="474"/>
        <end position="526"/>
    </location>
</feature>
<dbReference type="OrthoDB" id="9773956at2"/>
<keyword evidence="12" id="KW-0784">Thiamine biosynthesis</keyword>
<evidence type="ECO:0000256" key="11">
    <source>
        <dbReference type="ARBA" id="ARBA00022898"/>
    </source>
</evidence>
<comment type="subunit">
    <text evidence="5">Homodimer.</text>
</comment>
<comment type="pathway">
    <text evidence="3">Cofactor biosynthesis; thiamine diphosphate biosynthesis.</text>
</comment>
<keyword evidence="18" id="KW-0812">Transmembrane</keyword>
<comment type="function">
    <text evidence="2">Responsible for the formation of the pyrimidine heterocycle in the thiamine biosynthesis pathway. Catalyzes the formation of hydroxymethylpyrimidine phosphate (HMP-P) from histidine and pyridoxal phosphate (PLP). The protein uses PLP and the active site histidine to form HMP-P, generating an inactive enzyme. The enzyme can only undergo a single turnover, which suggests it is a suicide enzyme.</text>
</comment>
<evidence type="ECO:0000259" key="20">
    <source>
        <dbReference type="PROSITE" id="PS50109"/>
    </source>
</evidence>
<dbReference type="Gene3D" id="3.40.190.10">
    <property type="entry name" value="Periplasmic binding protein-like II"/>
    <property type="match status" value="2"/>
</dbReference>
<feature type="signal peptide" evidence="19">
    <location>
        <begin position="1"/>
        <end position="32"/>
    </location>
</feature>
<evidence type="ECO:0000256" key="16">
    <source>
        <dbReference type="ARBA" id="ARBA00048179"/>
    </source>
</evidence>
<evidence type="ECO:0000256" key="18">
    <source>
        <dbReference type="SAM" id="Phobius"/>
    </source>
</evidence>
<dbReference type="PROSITE" id="PS50112">
    <property type="entry name" value="PAS"/>
    <property type="match status" value="1"/>
</dbReference>
<dbReference type="Pfam" id="PF13426">
    <property type="entry name" value="PAS_9"/>
    <property type="match status" value="1"/>
</dbReference>
<name>A0A0L0W9F8_GOTPU</name>
<evidence type="ECO:0000256" key="1">
    <source>
        <dbReference type="ARBA" id="ARBA00000085"/>
    </source>
</evidence>
<dbReference type="PROSITE" id="PS50113">
    <property type="entry name" value="PAC"/>
    <property type="match status" value="1"/>
</dbReference>
<evidence type="ECO:0000256" key="17">
    <source>
        <dbReference type="SAM" id="Coils"/>
    </source>
</evidence>
<dbReference type="PRINTS" id="PR00344">
    <property type="entry name" value="BCTRLSENSOR"/>
</dbReference>
<feature type="coiled-coil region" evidence="17">
    <location>
        <begin position="376"/>
        <end position="403"/>
    </location>
</feature>
<evidence type="ECO:0000256" key="12">
    <source>
        <dbReference type="ARBA" id="ARBA00022977"/>
    </source>
</evidence>
<proteinExistence type="inferred from homology"/>
<dbReference type="CDD" id="cd00130">
    <property type="entry name" value="PAS"/>
    <property type="match status" value="1"/>
</dbReference>
<evidence type="ECO:0000313" key="24">
    <source>
        <dbReference type="Proteomes" id="UP000037267"/>
    </source>
</evidence>
<evidence type="ECO:0000313" key="23">
    <source>
        <dbReference type="EMBL" id="KNF08072.1"/>
    </source>
</evidence>
<comment type="similarity">
    <text evidence="4">Belongs to the NMT1/THI5 family.</text>
</comment>
<dbReference type="InterPro" id="IPR027939">
    <property type="entry name" value="NMT1/THI5"/>
</dbReference>
<dbReference type="InterPro" id="IPR000700">
    <property type="entry name" value="PAS-assoc_C"/>
</dbReference>
<dbReference type="Pfam" id="PF02518">
    <property type="entry name" value="HATPase_c"/>
    <property type="match status" value="1"/>
</dbReference>
<dbReference type="AlphaFoldDB" id="A0A0L0W9F8"/>
<dbReference type="Pfam" id="PF09084">
    <property type="entry name" value="NMT1"/>
    <property type="match status" value="1"/>
</dbReference>
<dbReference type="PANTHER" id="PTHR31528">
    <property type="entry name" value="4-AMINO-5-HYDROXYMETHYL-2-METHYLPYRIMIDINE PHOSPHATE SYNTHASE THI11-RELATED"/>
    <property type="match status" value="1"/>
</dbReference>
<evidence type="ECO:0000256" key="10">
    <source>
        <dbReference type="ARBA" id="ARBA00022777"/>
    </source>
</evidence>
<keyword evidence="11" id="KW-0663">Pyridoxal phosphate</keyword>
<dbReference type="NCBIfam" id="TIGR00229">
    <property type="entry name" value="sensory_box"/>
    <property type="match status" value="1"/>
</dbReference>
<evidence type="ECO:0000256" key="7">
    <source>
        <dbReference type="ARBA" id="ARBA00022553"/>
    </source>
</evidence>
<dbReference type="EC" id="2.7.13.3" evidence="6"/>
<dbReference type="GO" id="GO:0046872">
    <property type="term" value="F:metal ion binding"/>
    <property type="evidence" value="ECO:0007669"/>
    <property type="project" value="UniProtKB-KW"/>
</dbReference>
<dbReference type="Gene3D" id="1.10.287.130">
    <property type="match status" value="1"/>
</dbReference>